<evidence type="ECO:0000313" key="2">
    <source>
        <dbReference type="EMBL" id="GAA1170077.1"/>
    </source>
</evidence>
<keyword evidence="3" id="KW-1185">Reference proteome</keyword>
<feature type="region of interest" description="Disordered" evidence="1">
    <location>
        <begin position="255"/>
        <end position="280"/>
    </location>
</feature>
<evidence type="ECO:0000256" key="1">
    <source>
        <dbReference type="SAM" id="MobiDB-lite"/>
    </source>
</evidence>
<accession>A0ABN1UXI7</accession>
<evidence type="ECO:0000313" key="3">
    <source>
        <dbReference type="Proteomes" id="UP001501371"/>
    </source>
</evidence>
<name>A0ABN1UXI7_9ACTN</name>
<comment type="caution">
    <text evidence="2">The sequence shown here is derived from an EMBL/GenBank/DDBJ whole genome shotgun (WGS) entry which is preliminary data.</text>
</comment>
<sequence length="280" mass="29246">MGQGDIPTLERVGRRIGGRAADSYGEGHPAQELTRGTVTVATRRRRIRTLLAAGGAVVLGVCVGGCGTADASDAPVERKSFALNGKTLTIDAENAGVELVPADVAEVEVTRQVDGWVFMGSGPDARWEMRNDTLRLGVRCGGVASHCAARHTVKVPRGVAVTVTADNGDTTATGFATALGLTSDNGAVTVRDARGPLSLKTENGKISAKGVASKKVAATSDNGSVRLAFTAVPDLVETVGENGSVTIELPTSRRRTRYGPPARTARWTSTFPPRRTARTR</sequence>
<dbReference type="EMBL" id="BAAAKV010000023">
    <property type="protein sequence ID" value="GAA1170077.1"/>
    <property type="molecule type" value="Genomic_DNA"/>
</dbReference>
<gene>
    <name evidence="2" type="ORF">GCM10009654_29190</name>
</gene>
<dbReference type="Proteomes" id="UP001501371">
    <property type="component" value="Unassembled WGS sequence"/>
</dbReference>
<organism evidence="2 3">
    <name type="scientific">Streptomyces hebeiensis</name>
    <dbReference type="NCBI Taxonomy" id="229486"/>
    <lineage>
        <taxon>Bacteria</taxon>
        <taxon>Bacillati</taxon>
        <taxon>Actinomycetota</taxon>
        <taxon>Actinomycetes</taxon>
        <taxon>Kitasatosporales</taxon>
        <taxon>Streptomycetaceae</taxon>
        <taxon>Streptomyces</taxon>
    </lineage>
</organism>
<evidence type="ECO:0008006" key="4">
    <source>
        <dbReference type="Google" id="ProtNLM"/>
    </source>
</evidence>
<protein>
    <recommendedName>
        <fullName evidence="4">Adhesin domain-containing protein</fullName>
    </recommendedName>
</protein>
<reference evidence="2 3" key="1">
    <citation type="journal article" date="2019" name="Int. J. Syst. Evol. Microbiol.">
        <title>The Global Catalogue of Microorganisms (GCM) 10K type strain sequencing project: providing services to taxonomists for standard genome sequencing and annotation.</title>
        <authorList>
            <consortium name="The Broad Institute Genomics Platform"/>
            <consortium name="The Broad Institute Genome Sequencing Center for Infectious Disease"/>
            <person name="Wu L."/>
            <person name="Ma J."/>
        </authorList>
    </citation>
    <scope>NUCLEOTIDE SEQUENCE [LARGE SCALE GENOMIC DNA]</scope>
    <source>
        <strain evidence="2 3">JCM 12696</strain>
    </source>
</reference>
<proteinExistence type="predicted"/>